<dbReference type="GO" id="GO:0032259">
    <property type="term" value="P:methylation"/>
    <property type="evidence" value="ECO:0007669"/>
    <property type="project" value="UniProtKB-KW"/>
</dbReference>
<dbReference type="Pfam" id="PF08241">
    <property type="entry name" value="Methyltransf_11"/>
    <property type="match status" value="1"/>
</dbReference>
<organism evidence="2 3">
    <name type="scientific">Paenibacillus antibioticophila</name>
    <dbReference type="NCBI Taxonomy" id="1274374"/>
    <lineage>
        <taxon>Bacteria</taxon>
        <taxon>Bacillati</taxon>
        <taxon>Bacillota</taxon>
        <taxon>Bacilli</taxon>
        <taxon>Bacillales</taxon>
        <taxon>Paenibacillaceae</taxon>
        <taxon>Paenibacillus</taxon>
    </lineage>
</organism>
<dbReference type="EMBL" id="BORR01000009">
    <property type="protein sequence ID" value="GIO37957.1"/>
    <property type="molecule type" value="Genomic_DNA"/>
</dbReference>
<dbReference type="CDD" id="cd02440">
    <property type="entry name" value="AdoMet_MTases"/>
    <property type="match status" value="1"/>
</dbReference>
<keyword evidence="2" id="KW-0808">Transferase</keyword>
<name>A0A919XWK2_9BACL</name>
<dbReference type="Gene3D" id="3.40.50.150">
    <property type="entry name" value="Vaccinia Virus protein VP39"/>
    <property type="match status" value="1"/>
</dbReference>
<dbReference type="GO" id="GO:0008757">
    <property type="term" value="F:S-adenosylmethionine-dependent methyltransferase activity"/>
    <property type="evidence" value="ECO:0007669"/>
    <property type="project" value="InterPro"/>
</dbReference>
<dbReference type="RefSeq" id="WP_212940172.1">
    <property type="nucleotide sequence ID" value="NZ_BORR01000009.1"/>
</dbReference>
<dbReference type="AlphaFoldDB" id="A0A919XWK2"/>
<protein>
    <submittedName>
        <fullName evidence="2">Methyltransferase</fullName>
    </submittedName>
</protein>
<proteinExistence type="predicted"/>
<reference evidence="2 3" key="1">
    <citation type="submission" date="2021-03" db="EMBL/GenBank/DDBJ databases">
        <title>Antimicrobial resistance genes in bacteria isolated from Japanese honey, and their potential for conferring macrolide and lincosamide resistance in the American foulbrood pathogen Paenibacillus larvae.</title>
        <authorList>
            <person name="Okamoto M."/>
            <person name="Kumagai M."/>
            <person name="Kanamori H."/>
            <person name="Takamatsu D."/>
        </authorList>
    </citation>
    <scope>NUCLEOTIDE SEQUENCE [LARGE SCALE GENOMIC DNA]</scope>
    <source>
        <strain evidence="2 3">J41TS12</strain>
    </source>
</reference>
<evidence type="ECO:0000259" key="1">
    <source>
        <dbReference type="Pfam" id="PF08241"/>
    </source>
</evidence>
<dbReference type="PANTHER" id="PTHR43460">
    <property type="entry name" value="METHYLTRANSFERASE"/>
    <property type="match status" value="1"/>
</dbReference>
<dbReference type="Proteomes" id="UP000681162">
    <property type="component" value="Unassembled WGS sequence"/>
</dbReference>
<dbReference type="InterPro" id="IPR013216">
    <property type="entry name" value="Methyltransf_11"/>
</dbReference>
<dbReference type="InterPro" id="IPR029063">
    <property type="entry name" value="SAM-dependent_MTases_sf"/>
</dbReference>
<keyword evidence="3" id="KW-1185">Reference proteome</keyword>
<accession>A0A919XWK2</accession>
<sequence>MKRNENGHNEQAQLRAYWEAEEAQDFQGWDFSRLSGRMLEQELPWNYREAVLEHMKDGMTLLDMGTGGGEFLLSLSPPRGSTYATEAYLPNVELCKKKLPAYGIEVRAVEKDEELPFESGMFDMVINRHESFCISEVLRILKPGGLFLTQQVGGQNNRELSRFLLGEDASHTDPGFNLYNTVQELELHGFSILKQGEHFPELTFLDIGALVQFARIIEWEFPGFTVERCYPQLMRLQNRLQRDGKVTSREHRFMITARKPT</sequence>
<keyword evidence="2" id="KW-0489">Methyltransferase</keyword>
<evidence type="ECO:0000313" key="2">
    <source>
        <dbReference type="EMBL" id="GIO37957.1"/>
    </source>
</evidence>
<comment type="caution">
    <text evidence="2">The sequence shown here is derived from an EMBL/GenBank/DDBJ whole genome shotgun (WGS) entry which is preliminary data.</text>
</comment>
<dbReference type="SUPFAM" id="SSF53335">
    <property type="entry name" value="S-adenosyl-L-methionine-dependent methyltransferases"/>
    <property type="match status" value="1"/>
</dbReference>
<feature type="domain" description="Methyltransferase type 11" evidence="1">
    <location>
        <begin position="62"/>
        <end position="148"/>
    </location>
</feature>
<dbReference type="InterPro" id="IPR052939">
    <property type="entry name" value="23S_rRNA_MeTrnsfrase_RlmA"/>
</dbReference>
<evidence type="ECO:0000313" key="3">
    <source>
        <dbReference type="Proteomes" id="UP000681162"/>
    </source>
</evidence>
<gene>
    <name evidence="2" type="ORF">J41TS12_28180</name>
</gene>
<dbReference type="PANTHER" id="PTHR43460:SF1">
    <property type="entry name" value="METHYLTRANSFERASE TYPE 11 DOMAIN-CONTAINING PROTEIN"/>
    <property type="match status" value="1"/>
</dbReference>